<evidence type="ECO:0000313" key="8">
    <source>
        <dbReference type="Proteomes" id="UP000652176"/>
    </source>
</evidence>
<evidence type="ECO:0000256" key="4">
    <source>
        <dbReference type="PROSITE-ProRule" id="PRU00473"/>
    </source>
</evidence>
<dbReference type="PROSITE" id="PS51123">
    <property type="entry name" value="OMPA_2"/>
    <property type="match status" value="1"/>
</dbReference>
<feature type="compositionally biased region" description="Low complexity" evidence="5">
    <location>
        <begin position="224"/>
        <end position="316"/>
    </location>
</feature>
<dbReference type="Gene3D" id="3.30.1330.60">
    <property type="entry name" value="OmpA-like domain"/>
    <property type="match status" value="1"/>
</dbReference>
<dbReference type="Proteomes" id="UP000652176">
    <property type="component" value="Unassembled WGS sequence"/>
</dbReference>
<dbReference type="InterPro" id="IPR050330">
    <property type="entry name" value="Bact_OuterMem_StrucFunc"/>
</dbReference>
<dbReference type="SUPFAM" id="SSF103088">
    <property type="entry name" value="OmpA-like"/>
    <property type="match status" value="1"/>
</dbReference>
<feature type="domain" description="OmpA-like" evidence="6">
    <location>
        <begin position="101"/>
        <end position="218"/>
    </location>
</feature>
<evidence type="ECO:0000256" key="3">
    <source>
        <dbReference type="ARBA" id="ARBA00023237"/>
    </source>
</evidence>
<keyword evidence="8" id="KW-1185">Reference proteome</keyword>
<dbReference type="InterPro" id="IPR006665">
    <property type="entry name" value="OmpA-like"/>
</dbReference>
<keyword evidence="2 4" id="KW-0472">Membrane</keyword>
<comment type="subcellular location">
    <subcellularLocation>
        <location evidence="1">Cell outer membrane</location>
    </subcellularLocation>
</comment>
<reference evidence="7 8" key="1">
    <citation type="submission" date="2020-09" db="EMBL/GenBank/DDBJ databases">
        <title>Methylomonas albis sp. nov. and Methylomonas fluvii sp. nov.: Two cold-adapted methanotrophs from the River Elbe and an amended description of Methylovulum psychrotolerans strain Eb1.</title>
        <authorList>
            <person name="Bussmann I.K."/>
            <person name="Klings K.-W."/>
            <person name="Warnstedt J."/>
            <person name="Hoppert M."/>
            <person name="Saborowski A."/>
            <person name="Horn F."/>
            <person name="Liebner S."/>
        </authorList>
    </citation>
    <scope>NUCLEOTIDE SEQUENCE [LARGE SCALE GENOMIC DNA]</scope>
    <source>
        <strain evidence="7 8">EbA</strain>
    </source>
</reference>
<protein>
    <submittedName>
        <fullName evidence="7">OmpA family protein</fullName>
    </submittedName>
</protein>
<organism evidence="7 8">
    <name type="scientific">Methylomonas albis</name>
    <dbReference type="NCBI Taxonomy" id="1854563"/>
    <lineage>
        <taxon>Bacteria</taxon>
        <taxon>Pseudomonadati</taxon>
        <taxon>Pseudomonadota</taxon>
        <taxon>Gammaproteobacteria</taxon>
        <taxon>Methylococcales</taxon>
        <taxon>Methylococcaceae</taxon>
        <taxon>Methylomonas</taxon>
    </lineage>
</organism>
<keyword evidence="3" id="KW-0998">Cell outer membrane</keyword>
<gene>
    <name evidence="7" type="ORF">IE877_09295</name>
</gene>
<dbReference type="PANTHER" id="PTHR30329:SF21">
    <property type="entry name" value="LIPOPROTEIN YIAD-RELATED"/>
    <property type="match status" value="1"/>
</dbReference>
<sequence>MTKKILITTIIAALSTACTTNPYTGQSGMSNLGKGAGVGAAVGAGAGTLFGGNDWKNAGLGALAGAAVGAGVGYYMDKQQEEMQQSLQGTGIEVQRTAQNQLTLNMPSTSNVTFAFGKADLTPEAQNALDPVARVLSSYPESTISVTGHTDDVGSDADNQRLSEARATSVANFLGQRGVNRMRISQQGMGESSPKVPNTSDANRALNRRVELAINANQNAGAAQPPQQGYPQQQTQPYQQQGGYPQQTYPQQNQPYQQGYPQQQSYPQQNQQYQGNPQQGYPQQNPQYQQYPQQGYPQQNQQYQQQYQQQPYYQQQ</sequence>
<dbReference type="Pfam" id="PF13441">
    <property type="entry name" value="Gly-zipper_YMGG"/>
    <property type="match status" value="1"/>
</dbReference>
<dbReference type="Pfam" id="PF00691">
    <property type="entry name" value="OmpA"/>
    <property type="match status" value="1"/>
</dbReference>
<dbReference type="PRINTS" id="PR01021">
    <property type="entry name" value="OMPADOMAIN"/>
</dbReference>
<dbReference type="EMBL" id="JACXSS010000001">
    <property type="protein sequence ID" value="MBD9356083.1"/>
    <property type="molecule type" value="Genomic_DNA"/>
</dbReference>
<dbReference type="InterPro" id="IPR027367">
    <property type="entry name" value="Gly-zipper_YMGG"/>
</dbReference>
<feature type="region of interest" description="Disordered" evidence="5">
    <location>
        <begin position="220"/>
        <end position="316"/>
    </location>
</feature>
<evidence type="ECO:0000313" key="7">
    <source>
        <dbReference type="EMBL" id="MBD9356083.1"/>
    </source>
</evidence>
<dbReference type="PROSITE" id="PS01068">
    <property type="entry name" value="OMPA_1"/>
    <property type="match status" value="1"/>
</dbReference>
<evidence type="ECO:0000256" key="1">
    <source>
        <dbReference type="ARBA" id="ARBA00004442"/>
    </source>
</evidence>
<dbReference type="CDD" id="cd07185">
    <property type="entry name" value="OmpA_C-like"/>
    <property type="match status" value="1"/>
</dbReference>
<dbReference type="RefSeq" id="WP_192374471.1">
    <property type="nucleotide sequence ID" value="NZ_CAJHIV010000001.1"/>
</dbReference>
<evidence type="ECO:0000259" key="6">
    <source>
        <dbReference type="PROSITE" id="PS51123"/>
    </source>
</evidence>
<dbReference type="InterPro" id="IPR006664">
    <property type="entry name" value="OMP_bac"/>
</dbReference>
<dbReference type="PROSITE" id="PS51257">
    <property type="entry name" value="PROKAR_LIPOPROTEIN"/>
    <property type="match status" value="1"/>
</dbReference>
<evidence type="ECO:0000256" key="2">
    <source>
        <dbReference type="ARBA" id="ARBA00023136"/>
    </source>
</evidence>
<dbReference type="InterPro" id="IPR036737">
    <property type="entry name" value="OmpA-like_sf"/>
</dbReference>
<comment type="caution">
    <text evidence="7">The sequence shown here is derived from an EMBL/GenBank/DDBJ whole genome shotgun (WGS) entry which is preliminary data.</text>
</comment>
<dbReference type="InterPro" id="IPR006690">
    <property type="entry name" value="OMPA-like_CS"/>
</dbReference>
<dbReference type="PANTHER" id="PTHR30329">
    <property type="entry name" value="STATOR ELEMENT OF FLAGELLAR MOTOR COMPLEX"/>
    <property type="match status" value="1"/>
</dbReference>
<evidence type="ECO:0000256" key="5">
    <source>
        <dbReference type="SAM" id="MobiDB-lite"/>
    </source>
</evidence>
<proteinExistence type="predicted"/>
<name>A0ABR9CYY7_9GAMM</name>
<accession>A0ABR9CYY7</accession>